<reference evidence="1" key="1">
    <citation type="journal article" date="2020" name="Nature">
        <title>Giant virus diversity and host interactions through global metagenomics.</title>
        <authorList>
            <person name="Schulz F."/>
            <person name="Roux S."/>
            <person name="Paez-Espino D."/>
            <person name="Jungbluth S."/>
            <person name="Walsh D.A."/>
            <person name="Denef V.J."/>
            <person name="McMahon K.D."/>
            <person name="Konstantinidis K.T."/>
            <person name="Eloe-Fadrosh E.A."/>
            <person name="Kyrpides N.C."/>
            <person name="Woyke T."/>
        </authorList>
    </citation>
    <scope>NUCLEOTIDE SEQUENCE</scope>
    <source>
        <strain evidence="1">GVMAG-M-3300023184-71</strain>
    </source>
</reference>
<evidence type="ECO:0000313" key="1">
    <source>
        <dbReference type="EMBL" id="QHT90773.1"/>
    </source>
</evidence>
<protein>
    <submittedName>
        <fullName evidence="1">Uncharacterized protein</fullName>
    </submittedName>
</protein>
<sequence length="259" mass="30377">MYYHPLTPPLLGEMSTTLVQHREEIEQILQWMSSSLVTVMIYDIVAEPSRTVYDEIITPREREDATTYCRQLQRVVGRDRVRWCLFHAIRPEDTLASLEMWYVQHYPVLDMLVLTGNHWNPLKIETVVPHLLGLALPPRDMGAVLLPHRVGERERCLDRQQRGISFFVSQIQLYPTPEWQYFVEILGPYMCTLTTVPLSARQLEFLETLGVCVQEYTGLEKTLENKIQQCLEWFGNVPFGFDILVHKNRRLFLEALMKK</sequence>
<dbReference type="Gene3D" id="3.20.20.220">
    <property type="match status" value="1"/>
</dbReference>
<organism evidence="1">
    <name type="scientific">viral metagenome</name>
    <dbReference type="NCBI Taxonomy" id="1070528"/>
    <lineage>
        <taxon>unclassified sequences</taxon>
        <taxon>metagenomes</taxon>
        <taxon>organismal metagenomes</taxon>
    </lineage>
</organism>
<dbReference type="AlphaFoldDB" id="A0A6C0IGY4"/>
<proteinExistence type="predicted"/>
<name>A0A6C0IGY4_9ZZZZ</name>
<dbReference type="EMBL" id="MN740158">
    <property type="protein sequence ID" value="QHT90773.1"/>
    <property type="molecule type" value="Genomic_DNA"/>
</dbReference>
<accession>A0A6C0IGY4</accession>